<gene>
    <name evidence="2" type="ORF">IPOD504_LOCUS629</name>
</gene>
<feature type="transmembrane region" description="Helical" evidence="1">
    <location>
        <begin position="79"/>
        <end position="99"/>
    </location>
</feature>
<proteinExistence type="predicted"/>
<dbReference type="Proteomes" id="UP000837857">
    <property type="component" value="Chromosome 1"/>
</dbReference>
<feature type="non-terminal residue" evidence="2">
    <location>
        <position position="1"/>
    </location>
</feature>
<protein>
    <submittedName>
        <fullName evidence="2">Uncharacterized protein</fullName>
    </submittedName>
</protein>
<reference evidence="2" key="1">
    <citation type="submission" date="2022-03" db="EMBL/GenBank/DDBJ databases">
        <authorList>
            <person name="Martin H S."/>
        </authorList>
    </citation>
    <scope>NUCLEOTIDE SEQUENCE</scope>
</reference>
<keyword evidence="1" id="KW-0472">Membrane</keyword>
<evidence type="ECO:0000256" key="1">
    <source>
        <dbReference type="SAM" id="Phobius"/>
    </source>
</evidence>
<sequence length="158" mass="16885">MSVSKGSSQEHQEEPRTLLLLLRLGTLMVLMCLLTIHLRSLRLFRWELSVTGGLVIAYCVAELGLALCAGTTSCSGHAIQAYLCGTGAALLAVNAGVIWQRWKRASVMTHVVAELLDVLGVPLKRQVIIKVTLSALAAGGLLADLLLASRVPHHKAPT</sequence>
<dbReference type="EMBL" id="OW152813">
    <property type="protein sequence ID" value="CAH2035611.1"/>
    <property type="molecule type" value="Genomic_DNA"/>
</dbReference>
<feature type="transmembrane region" description="Helical" evidence="1">
    <location>
        <begin position="20"/>
        <end position="38"/>
    </location>
</feature>
<evidence type="ECO:0000313" key="3">
    <source>
        <dbReference type="Proteomes" id="UP000837857"/>
    </source>
</evidence>
<organism evidence="2 3">
    <name type="scientific">Iphiclides podalirius</name>
    <name type="common">scarce swallowtail</name>
    <dbReference type="NCBI Taxonomy" id="110791"/>
    <lineage>
        <taxon>Eukaryota</taxon>
        <taxon>Metazoa</taxon>
        <taxon>Ecdysozoa</taxon>
        <taxon>Arthropoda</taxon>
        <taxon>Hexapoda</taxon>
        <taxon>Insecta</taxon>
        <taxon>Pterygota</taxon>
        <taxon>Neoptera</taxon>
        <taxon>Endopterygota</taxon>
        <taxon>Lepidoptera</taxon>
        <taxon>Glossata</taxon>
        <taxon>Ditrysia</taxon>
        <taxon>Papilionoidea</taxon>
        <taxon>Papilionidae</taxon>
        <taxon>Papilioninae</taxon>
        <taxon>Iphiclides</taxon>
    </lineage>
</organism>
<accession>A0ABN8HQ64</accession>
<keyword evidence="3" id="KW-1185">Reference proteome</keyword>
<keyword evidence="1" id="KW-1133">Transmembrane helix</keyword>
<feature type="transmembrane region" description="Helical" evidence="1">
    <location>
        <begin position="50"/>
        <end position="73"/>
    </location>
</feature>
<keyword evidence="1" id="KW-0812">Transmembrane</keyword>
<evidence type="ECO:0000313" key="2">
    <source>
        <dbReference type="EMBL" id="CAH2035611.1"/>
    </source>
</evidence>
<name>A0ABN8HQ64_9NEOP</name>